<name>A0A0D5NRM1_9BACL</name>
<dbReference type="InterPro" id="IPR008928">
    <property type="entry name" value="6-hairpin_glycosidase_sf"/>
</dbReference>
<dbReference type="InterPro" id="IPR054491">
    <property type="entry name" value="MGH1-like_GH"/>
</dbReference>
<dbReference type="SUPFAM" id="SSF48208">
    <property type="entry name" value="Six-hairpin glycosidases"/>
    <property type="match status" value="1"/>
</dbReference>
<dbReference type="HOGENOM" id="CLU_034536_0_0_9"/>
<evidence type="ECO:0000259" key="1">
    <source>
        <dbReference type="Pfam" id="PF22422"/>
    </source>
</evidence>
<sequence>MCDMLTRLRQNAGFREMGVRFACTSSSLEAIYAQGLRELSASVEASPLDRPILYEGGVYQGCWLESTGTINAEVLARFWPEAAASTYEHFADFQREDGLLPFMITPAGADYTHIQMVTPLARSVWNSYLLQGGQDRNHLSKMYGAMKRFDQWVGEHRNRRGTGCVEAFCVWDTGHDRSPRFWHIPDCTPLGDACAYYEDVPALPYLAPDLTANVYCQRKYLAKMARELGEPESEAVLWETLSAEMLENLMNHCFDERDQFFYDVDRFGGFIRVQSDVLLRVLACEVGDDRFFSLALKKYLLNTRKFFSRFPLTSIAMDDPRFNPRFDLNNWFGMTNFLTLLRAPHAFEHHGRFVELSWIMNAAIAAFSKMTRFSQGMCPWSGEAAYTSEYTPAILCLLDYIERLCGIVPLPSGQLWFTGMTAWAYEGVSRQEEQFAYGRTADHRKFEIVTNATEAKVYRDDCLLYRFPRGIRLVTDRSGSLQGIIGISANAVAGVVEYENLQIPFAIEGNEAMSFDGRQFETAMRPGVIAPVTEEWGNTL</sequence>
<keyword evidence="3" id="KW-1185">Reference proteome</keyword>
<reference evidence="2 3" key="1">
    <citation type="journal article" date="2015" name="J. Biotechnol.">
        <title>Complete genome sequence of Paenibacillus beijingensis 7188(T) (=DSM 24997(T)), a novel rhizobacterium from jujube garden soil.</title>
        <authorList>
            <person name="Kwak Y."/>
            <person name="Shin J.H."/>
        </authorList>
    </citation>
    <scope>NUCLEOTIDE SEQUENCE [LARGE SCALE GENOMIC DNA]</scope>
    <source>
        <strain evidence="2 3">DSM 24997</strain>
    </source>
</reference>
<gene>
    <name evidence="2" type="ORF">VN24_06305</name>
</gene>
<dbReference type="PATRIC" id="fig|1126833.4.peg.1369"/>
<dbReference type="EMBL" id="CP011058">
    <property type="protein sequence ID" value="AJY77548.1"/>
    <property type="molecule type" value="Genomic_DNA"/>
</dbReference>
<evidence type="ECO:0000313" key="3">
    <source>
        <dbReference type="Proteomes" id="UP000032633"/>
    </source>
</evidence>
<evidence type="ECO:0000313" key="2">
    <source>
        <dbReference type="EMBL" id="AJY77548.1"/>
    </source>
</evidence>
<dbReference type="Proteomes" id="UP000032633">
    <property type="component" value="Chromosome"/>
</dbReference>
<dbReference type="Pfam" id="PF22422">
    <property type="entry name" value="MGH1-like_GH"/>
    <property type="match status" value="1"/>
</dbReference>
<dbReference type="GO" id="GO:0005975">
    <property type="term" value="P:carbohydrate metabolic process"/>
    <property type="evidence" value="ECO:0007669"/>
    <property type="project" value="InterPro"/>
</dbReference>
<dbReference type="STRING" id="1126833.VN24_06305"/>
<organism evidence="2 3">
    <name type="scientific">Paenibacillus beijingensis</name>
    <dbReference type="NCBI Taxonomy" id="1126833"/>
    <lineage>
        <taxon>Bacteria</taxon>
        <taxon>Bacillati</taxon>
        <taxon>Bacillota</taxon>
        <taxon>Bacilli</taxon>
        <taxon>Bacillales</taxon>
        <taxon>Paenibacillaceae</taxon>
        <taxon>Paenibacillus</taxon>
    </lineage>
</organism>
<feature type="domain" description="Mannosylglycerate hydrolase MGH1-like glycoside hydrolase" evidence="1">
    <location>
        <begin position="75"/>
        <end position="333"/>
    </location>
</feature>
<dbReference type="Gene3D" id="1.50.10.10">
    <property type="match status" value="1"/>
</dbReference>
<dbReference type="AlphaFoldDB" id="A0A0D5NRM1"/>
<reference evidence="3" key="2">
    <citation type="submission" date="2015-03" db="EMBL/GenBank/DDBJ databases">
        <title>Genome sequence of Paenibacillus beijingensis strain DSM 24997T.</title>
        <authorList>
            <person name="Kwak Y."/>
            <person name="Shin J.-H."/>
        </authorList>
    </citation>
    <scope>NUCLEOTIDE SEQUENCE [LARGE SCALE GENOMIC DNA]</scope>
    <source>
        <strain evidence="3">DSM 24997</strain>
    </source>
</reference>
<dbReference type="KEGG" id="pbj:VN24_06305"/>
<protein>
    <recommendedName>
        <fullName evidence="1">Mannosylglycerate hydrolase MGH1-like glycoside hydrolase domain-containing protein</fullName>
    </recommendedName>
</protein>
<dbReference type="InterPro" id="IPR012341">
    <property type="entry name" value="6hp_glycosidase-like_sf"/>
</dbReference>
<accession>A0A0D5NRM1</accession>
<proteinExistence type="predicted"/>